<protein>
    <submittedName>
        <fullName evidence="1">Uncharacterized protein</fullName>
    </submittedName>
</protein>
<sequence length="323" mass="35700">ELKHLQTIEFRAPDLGGPIGLNSIIVARDGSELLAVTDINGGTHVVRRQIFRYLWARSDYGDRYDISEAEAYPNIFDPDEEDEIVGSTLTLAVGGGYRRGGRGDLTVAFSDDVLQALRFRHGVRSVRSSTALDLSDLTSLCGLGTNSPSRLPLGAIARLDRLRGFRGNLLALCRDPSSDSSIPRVNLQAAVHSGGVYDGHNFRVFHVESIDHHEPTAVAQLRNGDIMIAFVRNDGSISLRIGYVKADKLRDAIVSGGRVDPLIIADLKRRQGFNVGYQTGLAVREDRRSGRIFVYSMSNDFFLANFREDEQPALLTTFEWIPK</sequence>
<proteinExistence type="predicted"/>
<feature type="non-terminal residue" evidence="1">
    <location>
        <position position="323"/>
    </location>
</feature>
<dbReference type="AlphaFoldDB" id="A0A7J6N5Z5"/>
<evidence type="ECO:0000313" key="2">
    <source>
        <dbReference type="Proteomes" id="UP000574390"/>
    </source>
</evidence>
<organism evidence="1 2">
    <name type="scientific">Perkinsus olseni</name>
    <name type="common">Perkinsus atlanticus</name>
    <dbReference type="NCBI Taxonomy" id="32597"/>
    <lineage>
        <taxon>Eukaryota</taxon>
        <taxon>Sar</taxon>
        <taxon>Alveolata</taxon>
        <taxon>Perkinsozoa</taxon>
        <taxon>Perkinsea</taxon>
        <taxon>Perkinsida</taxon>
        <taxon>Perkinsidae</taxon>
        <taxon>Perkinsus</taxon>
    </lineage>
</organism>
<dbReference type="EMBL" id="JABANM010038023">
    <property type="protein sequence ID" value="KAF4679166.1"/>
    <property type="molecule type" value="Genomic_DNA"/>
</dbReference>
<gene>
    <name evidence="1" type="ORF">FOZ62_025599</name>
</gene>
<reference evidence="1 2" key="1">
    <citation type="submission" date="2020-04" db="EMBL/GenBank/DDBJ databases">
        <title>Perkinsus olseni comparative genomics.</title>
        <authorList>
            <person name="Bogema D.R."/>
        </authorList>
    </citation>
    <scope>NUCLEOTIDE SEQUENCE [LARGE SCALE GENOMIC DNA]</scope>
    <source>
        <strain evidence="1">ATCC PRA-205</strain>
    </source>
</reference>
<comment type="caution">
    <text evidence="1">The sequence shown here is derived from an EMBL/GenBank/DDBJ whole genome shotgun (WGS) entry which is preliminary data.</text>
</comment>
<name>A0A7J6N5Z5_PEROL</name>
<dbReference type="Proteomes" id="UP000574390">
    <property type="component" value="Unassembled WGS sequence"/>
</dbReference>
<evidence type="ECO:0000313" key="1">
    <source>
        <dbReference type="EMBL" id="KAF4679166.1"/>
    </source>
</evidence>
<accession>A0A7J6N5Z5</accession>